<gene>
    <name evidence="3" type="ORF">IFR04_012616</name>
</gene>
<dbReference type="AlphaFoldDB" id="A0A8H7T2Y7"/>
<feature type="region of interest" description="Disordered" evidence="1">
    <location>
        <begin position="541"/>
        <end position="644"/>
    </location>
</feature>
<feature type="region of interest" description="Disordered" evidence="1">
    <location>
        <begin position="182"/>
        <end position="336"/>
    </location>
</feature>
<feature type="compositionally biased region" description="Basic and acidic residues" evidence="1">
    <location>
        <begin position="575"/>
        <end position="592"/>
    </location>
</feature>
<feature type="domain" description="Myb-like" evidence="2">
    <location>
        <begin position="749"/>
        <end position="797"/>
    </location>
</feature>
<keyword evidence="4" id="KW-1185">Reference proteome</keyword>
<dbReference type="OrthoDB" id="3563077at2759"/>
<sequence>MAALESISFVPFAIPPSNPPFCNRNTLWHDQTSPSIRSDNVSGGQKTRKSADPLSRSGYQADRNEAARAQDDHFPSIEESSRAASSSRISTEALKAGCSLDRLERPAVDRDGLQVNPTQSRLGECQGICQDQPVIFDDNGADDADAGNEVGGAFGDIDTGRIGRNASPHIIASSELVSTLTESTNTSGPWYDVEGIYNVNEPAPGPRPQEQHGVPATPAQSQLQTVPRSSTPLQAQISQQDIDDITQNTSMGSAPDSLLNPSDNGNDGWTDESMAELEKELGLDLEELQVESSSAGTPTSPSPRSAEAPPLDEVQSREYTETTTSRPEELQDTSRNGTQGLEELELQETEVVVEVGAVAMQQQKELADLDVGDQDLVEVVDADDLEDKDATEILLAAEPKIQDERRFRLRGIRTQPLAGHQTKTTQYRIVWGDRLNRSDSWFNEEDIRISMLRQSCERSSEDSVLPVERDVSRVYRMRLDKRSKGKNTFEYLVDEPRVWITEDQLRISLSPLLADELKESCPRPLSEAQRDVLPIHSATLANDENRQVTEARRSSAPADPIRGANTTTLKRGHKDMHTDINSDTRNSEHTDNNHNASYTSDEDPRPAKRRKQLSASPVTRTSSRRHATKVHVKQAGPFASSTATPEINNAQLQVDYECQSTFVVDSHQHISRPSHSPSEASEATPATEHRQWPFQGFLKCTRIGDYVTYNIEFKLPSVSEYIHIPIDPAALKNDHSAAAHSKTPQTPLKSNKSRFPWSEEEDAILLTRKDGCSWEEIRKDLPGRSMGAIQVRYSTKFNR</sequence>
<reference evidence="3" key="1">
    <citation type="submission" date="2021-02" db="EMBL/GenBank/DDBJ databases">
        <title>Genome sequence Cadophora malorum strain M34.</title>
        <authorList>
            <person name="Stefanovic E."/>
            <person name="Vu D."/>
            <person name="Scully C."/>
            <person name="Dijksterhuis J."/>
            <person name="Roader J."/>
            <person name="Houbraken J."/>
        </authorList>
    </citation>
    <scope>NUCLEOTIDE SEQUENCE</scope>
    <source>
        <strain evidence="3">M34</strain>
    </source>
</reference>
<dbReference type="Proteomes" id="UP000664132">
    <property type="component" value="Unassembled WGS sequence"/>
</dbReference>
<feature type="compositionally biased region" description="Basic and acidic residues" evidence="1">
    <location>
        <begin position="62"/>
        <end position="81"/>
    </location>
</feature>
<protein>
    <recommendedName>
        <fullName evidence="2">Myb-like domain-containing protein</fullName>
    </recommendedName>
</protein>
<evidence type="ECO:0000313" key="4">
    <source>
        <dbReference type="Proteomes" id="UP000664132"/>
    </source>
</evidence>
<feature type="compositionally biased region" description="Polar residues" evidence="1">
    <location>
        <begin position="671"/>
        <end position="681"/>
    </location>
</feature>
<dbReference type="Gene3D" id="1.10.10.60">
    <property type="entry name" value="Homeodomain-like"/>
    <property type="match status" value="1"/>
</dbReference>
<dbReference type="CDD" id="cd00167">
    <property type="entry name" value="SANT"/>
    <property type="match status" value="1"/>
</dbReference>
<feature type="compositionally biased region" description="Basic residues" evidence="1">
    <location>
        <begin position="622"/>
        <end position="632"/>
    </location>
</feature>
<dbReference type="EMBL" id="JAFJYH010000274">
    <property type="protein sequence ID" value="KAG4414244.1"/>
    <property type="molecule type" value="Genomic_DNA"/>
</dbReference>
<feature type="region of interest" description="Disordered" evidence="1">
    <location>
        <begin position="735"/>
        <end position="754"/>
    </location>
</feature>
<feature type="compositionally biased region" description="Polar residues" evidence="1">
    <location>
        <begin position="23"/>
        <end position="45"/>
    </location>
</feature>
<feature type="compositionally biased region" description="Polar residues" evidence="1">
    <location>
        <begin position="218"/>
        <end position="233"/>
    </location>
</feature>
<feature type="compositionally biased region" description="Basic and acidic residues" evidence="1">
    <location>
        <begin position="543"/>
        <end position="553"/>
    </location>
</feature>
<comment type="caution">
    <text evidence="3">The sequence shown here is derived from an EMBL/GenBank/DDBJ whole genome shotgun (WGS) entry which is preliminary data.</text>
</comment>
<accession>A0A8H7T2Y7</accession>
<evidence type="ECO:0000313" key="3">
    <source>
        <dbReference type="EMBL" id="KAG4414244.1"/>
    </source>
</evidence>
<dbReference type="SUPFAM" id="SSF46689">
    <property type="entry name" value="Homeodomain-like"/>
    <property type="match status" value="1"/>
</dbReference>
<dbReference type="InterPro" id="IPR001005">
    <property type="entry name" value="SANT/Myb"/>
</dbReference>
<dbReference type="PROSITE" id="PS50090">
    <property type="entry name" value="MYB_LIKE"/>
    <property type="match status" value="1"/>
</dbReference>
<proteinExistence type="predicted"/>
<feature type="region of interest" description="Disordered" evidence="1">
    <location>
        <begin position="667"/>
        <end position="688"/>
    </location>
</feature>
<feature type="region of interest" description="Disordered" evidence="1">
    <location>
        <begin position="15"/>
        <end position="90"/>
    </location>
</feature>
<dbReference type="InterPro" id="IPR009057">
    <property type="entry name" value="Homeodomain-like_sf"/>
</dbReference>
<name>A0A8H7T2Y7_9HELO</name>
<feature type="compositionally biased region" description="Low complexity" evidence="1">
    <location>
        <begin position="292"/>
        <end position="306"/>
    </location>
</feature>
<evidence type="ECO:0000256" key="1">
    <source>
        <dbReference type="SAM" id="MobiDB-lite"/>
    </source>
</evidence>
<evidence type="ECO:0000259" key="2">
    <source>
        <dbReference type="PROSITE" id="PS50090"/>
    </source>
</evidence>
<organism evidence="3 4">
    <name type="scientific">Cadophora malorum</name>
    <dbReference type="NCBI Taxonomy" id="108018"/>
    <lineage>
        <taxon>Eukaryota</taxon>
        <taxon>Fungi</taxon>
        <taxon>Dikarya</taxon>
        <taxon>Ascomycota</taxon>
        <taxon>Pezizomycotina</taxon>
        <taxon>Leotiomycetes</taxon>
        <taxon>Helotiales</taxon>
        <taxon>Ploettnerulaceae</taxon>
        <taxon>Cadophora</taxon>
    </lineage>
</organism>